<dbReference type="SUPFAM" id="SSF46955">
    <property type="entry name" value="Putative DNA-binding domain"/>
    <property type="match status" value="1"/>
</dbReference>
<evidence type="ECO:0000313" key="1">
    <source>
        <dbReference type="EMBL" id="ADG32267.1"/>
    </source>
</evidence>
<gene>
    <name evidence="1" type="ordered locus">Tint_2930</name>
</gene>
<dbReference type="Pfam" id="PF05930">
    <property type="entry name" value="Phage_AlpA"/>
    <property type="match status" value="1"/>
</dbReference>
<dbReference type="HOGENOM" id="CLU_2721027_0_0_4"/>
<sequence>MLENKPIYARLPFLLETFGLKRSTVYFWIRKGNFPPPYKVGDRCSLWDIAEVEEYLRRRGGGGHSPEEQFMG</sequence>
<dbReference type="InterPro" id="IPR010260">
    <property type="entry name" value="AlpA"/>
</dbReference>
<dbReference type="Gene3D" id="1.10.238.160">
    <property type="match status" value="1"/>
</dbReference>
<dbReference type="EMBL" id="CP002021">
    <property type="protein sequence ID" value="ADG32267.1"/>
    <property type="molecule type" value="Genomic_DNA"/>
</dbReference>
<dbReference type="KEGG" id="tin:Tint_2930"/>
<proteinExistence type="predicted"/>
<name>D5WYU0_THIK1</name>
<dbReference type="AlphaFoldDB" id="D5WYU0"/>
<dbReference type="InterPro" id="IPR009061">
    <property type="entry name" value="DNA-bd_dom_put_sf"/>
</dbReference>
<reference evidence="1" key="1">
    <citation type="submission" date="2010-04" db="EMBL/GenBank/DDBJ databases">
        <title>Complete sequence of Thiomonas intermedia K12.</title>
        <authorList>
            <consortium name="US DOE Joint Genome Institute"/>
            <person name="Lucas S."/>
            <person name="Copeland A."/>
            <person name="Lapidus A."/>
            <person name="Cheng J.-F."/>
            <person name="Bruce D."/>
            <person name="Goodwin L."/>
            <person name="Pitluck S."/>
            <person name="Davenport K."/>
            <person name="Detter J.C."/>
            <person name="Han C."/>
            <person name="Tapia R."/>
            <person name="Land M."/>
            <person name="Hauser L."/>
            <person name="Kyrpides N."/>
            <person name="Ovchinnikova G."/>
            <person name="Kerfeld C.A."/>
            <person name="Cannon G.C."/>
            <person name="Heinhorst S."/>
            <person name="Woyke T."/>
        </authorList>
    </citation>
    <scope>NUCLEOTIDE SEQUENCE [LARGE SCALE GENOMIC DNA]</scope>
    <source>
        <strain evidence="1">K12</strain>
    </source>
</reference>
<protein>
    <submittedName>
        <fullName evidence="1">Phage transcriptional regulator, AlpA</fullName>
    </submittedName>
</protein>
<accession>D5WYU0</accession>
<organism evidence="1">
    <name type="scientific">Thiomonas intermedia (strain K12)</name>
    <name type="common">Thiobacillus intermedius</name>
    <dbReference type="NCBI Taxonomy" id="75379"/>
    <lineage>
        <taxon>Bacteria</taxon>
        <taxon>Pseudomonadati</taxon>
        <taxon>Pseudomonadota</taxon>
        <taxon>Betaproteobacteria</taxon>
        <taxon>Burkholderiales</taxon>
        <taxon>Thiomonas</taxon>
    </lineage>
</organism>